<evidence type="ECO:0000313" key="2">
    <source>
        <dbReference type="EMBL" id="MCF5632606.1"/>
    </source>
</evidence>
<feature type="domain" description="TerD" evidence="1">
    <location>
        <begin position="1"/>
        <end position="28"/>
    </location>
</feature>
<dbReference type="RefSeq" id="WP_163034165.1">
    <property type="nucleotide sequence ID" value="NZ_WKAE01000501.1"/>
</dbReference>
<evidence type="ECO:0000313" key="3">
    <source>
        <dbReference type="Proteomes" id="UP000814010"/>
    </source>
</evidence>
<gene>
    <name evidence="2" type="ORF">GIV53_25710</name>
</gene>
<dbReference type="AlphaFoldDB" id="A0A9Q4A9F8"/>
<accession>A0A9Q4A9F8</accession>
<dbReference type="EMBL" id="WKAE01000501">
    <property type="protein sequence ID" value="MCF5632606.1"/>
    <property type="molecule type" value="Genomic_DNA"/>
</dbReference>
<name>A0A9Q4A9F8_PSESX</name>
<reference evidence="2" key="1">
    <citation type="submission" date="2019-11" db="EMBL/GenBank/DDBJ databases">
        <title>Epiphytic Pseudomonas syringae from cherry orchards.</title>
        <authorList>
            <person name="Hulin M.T."/>
        </authorList>
    </citation>
    <scope>NUCLEOTIDE SEQUENCE</scope>
    <source>
        <strain evidence="2">PA-2-5E</strain>
    </source>
</reference>
<sequence>MALTLQKGGNLSLSKTDPTLTNVLIGLG</sequence>
<organism evidence="2 3">
    <name type="scientific">Pseudomonas syringae</name>
    <dbReference type="NCBI Taxonomy" id="317"/>
    <lineage>
        <taxon>Bacteria</taxon>
        <taxon>Pseudomonadati</taxon>
        <taxon>Pseudomonadota</taxon>
        <taxon>Gammaproteobacteria</taxon>
        <taxon>Pseudomonadales</taxon>
        <taxon>Pseudomonadaceae</taxon>
        <taxon>Pseudomonas</taxon>
    </lineage>
</organism>
<dbReference type="InterPro" id="IPR003325">
    <property type="entry name" value="TerD"/>
</dbReference>
<dbReference type="Proteomes" id="UP000814010">
    <property type="component" value="Unassembled WGS sequence"/>
</dbReference>
<feature type="non-terminal residue" evidence="2">
    <location>
        <position position="28"/>
    </location>
</feature>
<proteinExistence type="predicted"/>
<protein>
    <submittedName>
        <fullName evidence="2">Chemical-damaging agent resistance protein C</fullName>
    </submittedName>
</protein>
<evidence type="ECO:0000259" key="1">
    <source>
        <dbReference type="Pfam" id="PF02342"/>
    </source>
</evidence>
<comment type="caution">
    <text evidence="2">The sequence shown here is derived from an EMBL/GenBank/DDBJ whole genome shotgun (WGS) entry which is preliminary data.</text>
</comment>
<dbReference type="Pfam" id="PF02342">
    <property type="entry name" value="TerD"/>
    <property type="match status" value="1"/>
</dbReference>